<feature type="non-terminal residue" evidence="2">
    <location>
        <position position="1"/>
    </location>
</feature>
<feature type="region of interest" description="Disordered" evidence="1">
    <location>
        <begin position="1"/>
        <end position="301"/>
    </location>
</feature>
<feature type="compositionally biased region" description="Basic residues" evidence="1">
    <location>
        <begin position="141"/>
        <end position="174"/>
    </location>
</feature>
<gene>
    <name evidence="2" type="ORF">AVDCRST_MAG02-3673</name>
</gene>
<accession>A0A6J4RGF7</accession>
<dbReference type="EMBL" id="CADCVH010000103">
    <property type="protein sequence ID" value="CAA9470458.1"/>
    <property type="molecule type" value="Genomic_DNA"/>
</dbReference>
<feature type="compositionally biased region" description="Basic residues" evidence="1">
    <location>
        <begin position="245"/>
        <end position="265"/>
    </location>
</feature>
<dbReference type="GO" id="GO:0004040">
    <property type="term" value="F:amidase activity"/>
    <property type="evidence" value="ECO:0007669"/>
    <property type="project" value="UniProtKB-EC"/>
</dbReference>
<reference evidence="2" key="1">
    <citation type="submission" date="2020-02" db="EMBL/GenBank/DDBJ databases">
        <authorList>
            <person name="Meier V. D."/>
        </authorList>
    </citation>
    <scope>NUCLEOTIDE SEQUENCE</scope>
    <source>
        <strain evidence="2">AVDCRST_MAG02</strain>
    </source>
</reference>
<keyword evidence="2" id="KW-0378">Hydrolase</keyword>
<organism evidence="2">
    <name type="scientific">uncultured Rubrobacteraceae bacterium</name>
    <dbReference type="NCBI Taxonomy" id="349277"/>
    <lineage>
        <taxon>Bacteria</taxon>
        <taxon>Bacillati</taxon>
        <taxon>Actinomycetota</taxon>
        <taxon>Rubrobacteria</taxon>
        <taxon>Rubrobacterales</taxon>
        <taxon>Rubrobacteraceae</taxon>
        <taxon>environmental samples</taxon>
    </lineage>
</organism>
<proteinExistence type="predicted"/>
<feature type="compositionally biased region" description="Basic residues" evidence="1">
    <location>
        <begin position="98"/>
        <end position="111"/>
    </location>
</feature>
<evidence type="ECO:0000256" key="1">
    <source>
        <dbReference type="SAM" id="MobiDB-lite"/>
    </source>
</evidence>
<name>A0A6J4RGF7_9ACTN</name>
<feature type="non-terminal residue" evidence="2">
    <location>
        <position position="301"/>
    </location>
</feature>
<dbReference type="AlphaFoldDB" id="A0A6J4RGF7"/>
<sequence length="301" mass="34157">GGDPGDSPGGRPPVHDGPVRRAHSQGRGRGDGDHTHRGRLRRLHHLGGRRPERGARPLPEPADRPRLRRGRRARRHSSRQDRGHRVHPGLGGELPRALLRRPHLHEPHRHPAGAAAREGVEVPDRRRRGPEGGVGDPGPPLRRHHRHRAGHRGAIRPLPRRPRRQHGRARHPPRQHGLPARAEARRPVLHRRLPRGPGPGRALRRRPGGLRQGHGNLQRHKRQGHPLAAHRVRRAHNDRGQRAPHGGRRPHSLRGARRVAHRRPRVREVRRLPAAHPGRRALRRQHGGYRLLPRRPLPQAP</sequence>
<protein>
    <submittedName>
        <fullName evidence="2">Acetamidase</fullName>
        <ecNumber evidence="2">3.5.1.4</ecNumber>
    </submittedName>
</protein>
<dbReference type="EC" id="3.5.1.4" evidence="2"/>
<feature type="compositionally biased region" description="Basic residues" evidence="1">
    <location>
        <begin position="277"/>
        <end position="287"/>
    </location>
</feature>
<feature type="compositionally biased region" description="Basic and acidic residues" evidence="1">
    <location>
        <begin position="49"/>
        <end position="65"/>
    </location>
</feature>
<feature type="compositionally biased region" description="Basic residues" evidence="1">
    <location>
        <begin position="36"/>
        <end position="48"/>
    </location>
</feature>
<evidence type="ECO:0000313" key="2">
    <source>
        <dbReference type="EMBL" id="CAA9470458.1"/>
    </source>
</evidence>
<feature type="compositionally biased region" description="Basic residues" evidence="1">
    <location>
        <begin position="66"/>
        <end position="77"/>
    </location>
</feature>
<feature type="compositionally biased region" description="Basic residues" evidence="1">
    <location>
        <begin position="217"/>
        <end position="234"/>
    </location>
</feature>